<evidence type="ECO:0000313" key="5">
    <source>
        <dbReference type="EMBL" id="CAD8900274.1"/>
    </source>
</evidence>
<dbReference type="EMBL" id="HBFR01037717">
    <property type="protein sequence ID" value="CAD8900273.1"/>
    <property type="molecule type" value="Transcribed_RNA"/>
</dbReference>
<evidence type="ECO:0000313" key="2">
    <source>
        <dbReference type="EMBL" id="CAD8900271.1"/>
    </source>
</evidence>
<dbReference type="AlphaFoldDB" id="A0A6U5LCS2"/>
<gene>
    <name evidence="2" type="ORF">CHYS00102_LOCUS27488</name>
    <name evidence="3" type="ORF">CHYS00102_LOCUS27489</name>
    <name evidence="4" type="ORF">CHYS00102_LOCUS27490</name>
    <name evidence="5" type="ORF">CHYS00102_LOCUS27491</name>
</gene>
<dbReference type="EMBL" id="HBFR01037715">
    <property type="protein sequence ID" value="CAD8900271.1"/>
    <property type="molecule type" value="Transcribed_RNA"/>
</dbReference>
<evidence type="ECO:0000313" key="4">
    <source>
        <dbReference type="EMBL" id="CAD8900273.1"/>
    </source>
</evidence>
<organism evidence="5">
    <name type="scientific">Corethron hystrix</name>
    <dbReference type="NCBI Taxonomy" id="216773"/>
    <lineage>
        <taxon>Eukaryota</taxon>
        <taxon>Sar</taxon>
        <taxon>Stramenopiles</taxon>
        <taxon>Ochrophyta</taxon>
        <taxon>Bacillariophyta</taxon>
        <taxon>Coscinodiscophyceae</taxon>
        <taxon>Corethrophycidae</taxon>
        <taxon>Corethrales</taxon>
        <taxon>Corethraceae</taxon>
        <taxon>Corethron</taxon>
    </lineage>
</organism>
<dbReference type="EMBL" id="HBFR01037716">
    <property type="protein sequence ID" value="CAD8900272.1"/>
    <property type="molecule type" value="Transcribed_RNA"/>
</dbReference>
<evidence type="ECO:0000313" key="3">
    <source>
        <dbReference type="EMBL" id="CAD8900272.1"/>
    </source>
</evidence>
<reference evidence="5" key="1">
    <citation type="submission" date="2021-01" db="EMBL/GenBank/DDBJ databases">
        <authorList>
            <person name="Corre E."/>
            <person name="Pelletier E."/>
            <person name="Niang G."/>
            <person name="Scheremetjew M."/>
            <person name="Finn R."/>
            <person name="Kale V."/>
            <person name="Holt S."/>
            <person name="Cochrane G."/>
            <person name="Meng A."/>
            <person name="Brown T."/>
            <person name="Cohen L."/>
        </authorList>
    </citation>
    <scope>NUCLEOTIDE SEQUENCE</scope>
    <source>
        <strain evidence="5">308</strain>
    </source>
</reference>
<evidence type="ECO:0000256" key="1">
    <source>
        <dbReference type="SAM" id="MobiDB-lite"/>
    </source>
</evidence>
<dbReference type="EMBL" id="HBFR01037718">
    <property type="protein sequence ID" value="CAD8900274.1"/>
    <property type="molecule type" value="Transcribed_RNA"/>
</dbReference>
<feature type="compositionally biased region" description="Low complexity" evidence="1">
    <location>
        <begin position="345"/>
        <end position="366"/>
    </location>
</feature>
<feature type="region of interest" description="Disordered" evidence="1">
    <location>
        <begin position="187"/>
        <end position="406"/>
    </location>
</feature>
<name>A0A6U5LCS2_9STRA</name>
<proteinExistence type="predicted"/>
<dbReference type="PANTHER" id="PTHR36489:SF2">
    <property type="entry name" value="APPLE DOMAIN-CONTAINING PROTEIN"/>
    <property type="match status" value="1"/>
</dbReference>
<sequence>MYDCYIIFLFYFSARNNEQEEAINRSMKNIIRSGQSRRSTTPTHLMVLHFKPTTFVGLPYYTSYAFFFFLLVCTSLLCISVSAEEAYASCVEDMISADASNDGLLDTTEYPRFIELRTFGSVGVKSSFESLPLNFVGGFRYAACSSEESCRDSVKIDIDGNLQEREREYPTALLCAWVARLRQKYTPVPTETPFDNPSSEPTRSLTKGPTSRPSPSPSENPTKSPVDTPTAPPSMLPSNTPTGDPTPEPTQKPIQRPTKIPTESPTDAPTSHPTKNPTELPTEKPTKGPTKKPTKGPTEQPTPSPTRGPTNSPSRSPLDAPTKRPTAAPTESPSHMPSDDPTNHPTATPTEQPTTVPTETPTKRPTANPTKYPSNLPSISPTKPPTSKPTEAPSVNPVVPTPNPTNTPEGLVRIKLIYSLHNSVGVDAEGLLANELNLRNQLACAQGILTKDAVFTFNSLRRKRKMTTLSLSSSLSNASSSSLLSVERGKGRRFRRLARFDPTYSPRVDDALDKNDCDDSLNCILVFFTTFAIAEESDDAEKLKDHIEETFRNSMENNEFEEYLEGEACKNYQRAGFPRGIDD</sequence>
<dbReference type="PANTHER" id="PTHR36489">
    <property type="entry name" value="PROTEIN-COUPLED RECEPTOR GPR1, PUTATIVE-RELATED"/>
    <property type="match status" value="1"/>
</dbReference>
<protein>
    <submittedName>
        <fullName evidence="5">Uncharacterized protein</fullName>
    </submittedName>
</protein>
<feature type="compositionally biased region" description="Polar residues" evidence="1">
    <location>
        <begin position="261"/>
        <end position="272"/>
    </location>
</feature>
<feature type="compositionally biased region" description="Polar residues" evidence="1">
    <location>
        <begin position="193"/>
        <end position="211"/>
    </location>
</feature>
<feature type="compositionally biased region" description="Polar residues" evidence="1">
    <location>
        <begin position="367"/>
        <end position="376"/>
    </location>
</feature>
<accession>A0A6U5LCS2</accession>